<dbReference type="PANTHER" id="PTHR47481:SF31">
    <property type="entry name" value="OS01G0873500 PROTEIN"/>
    <property type="match status" value="1"/>
</dbReference>
<dbReference type="InterPro" id="IPR013103">
    <property type="entry name" value="RVT_2"/>
</dbReference>
<dbReference type="Pfam" id="PF14223">
    <property type="entry name" value="Retrotran_gag_2"/>
    <property type="match status" value="1"/>
</dbReference>
<feature type="region of interest" description="Disordered" evidence="1">
    <location>
        <begin position="246"/>
        <end position="311"/>
    </location>
</feature>
<protein>
    <recommendedName>
        <fullName evidence="2">Reverse transcriptase Ty1/copia-type domain-containing protein</fullName>
    </recommendedName>
</protein>
<feature type="compositionally biased region" description="Low complexity" evidence="1">
    <location>
        <begin position="246"/>
        <end position="261"/>
    </location>
</feature>
<organism evidence="3">
    <name type="scientific">Fagus sylvatica</name>
    <name type="common">Beechnut</name>
    <dbReference type="NCBI Taxonomy" id="28930"/>
    <lineage>
        <taxon>Eukaryota</taxon>
        <taxon>Viridiplantae</taxon>
        <taxon>Streptophyta</taxon>
        <taxon>Embryophyta</taxon>
        <taxon>Tracheophyta</taxon>
        <taxon>Spermatophyta</taxon>
        <taxon>Magnoliopsida</taxon>
        <taxon>eudicotyledons</taxon>
        <taxon>Gunneridae</taxon>
        <taxon>Pentapetalae</taxon>
        <taxon>rosids</taxon>
        <taxon>fabids</taxon>
        <taxon>Fagales</taxon>
        <taxon>Fagaceae</taxon>
        <taxon>Fagus</taxon>
    </lineage>
</organism>
<feature type="region of interest" description="Disordered" evidence="1">
    <location>
        <begin position="457"/>
        <end position="520"/>
    </location>
</feature>
<accession>A0A2N9F3A0</accession>
<dbReference type="InterPro" id="IPR043502">
    <property type="entry name" value="DNA/RNA_pol_sf"/>
</dbReference>
<feature type="compositionally biased region" description="Low complexity" evidence="1">
    <location>
        <begin position="493"/>
        <end position="504"/>
    </location>
</feature>
<sequence length="1035" mass="114957">MPSSPSTTPLTNSPLQTPIFLLSNISTYVTVKLDHNNFLTWKFQITHILQAYSLLEYVECSSSCPSKFLDSDQEQIAPDYLQWIARDKALMSLISATLSPSAHSLIIGQSSAHGMWSVLLKRYTSVSRSNIMNLKKQLHNVKKNTDSVSQYLQKIKEARDKLAAVGTIVDDEDLLHIVLKGLPSEYESFSSAMLTKSESVPFEELHVLMLTQEELLKSSQENSKENTVMAMAANRGPQFNNNPNAQFNNNNAQNRGGFQNRGRGGFNNRGRGNNRGGFSPRGGYNPNHQGTFSPNTSGFSPQSNPNFPQPNPNRPTCQICYKPGHTAIDCYNRMNYSYQGRHPPAKLAAMASAAPSPSPNYWISDTGATDHFTPDLANLPDSSLYNDSQLVSVGNGQQLPISHIGLSRDGLYPVHGLSLPLRSNSSLSSVSSSSPTCLQSVCSKVSDADLWHARLGHPQHRPTIPEPTLPNTIPEPTHSYTLPEPTNPPPIPELTLPDSISPSPSVVPPAPSSSHLHPDAPLIPVSTNIHPMFTRSKDGISKKKVFHVRTTKPQVDYLHIEPPNIKIASQIREWTEAMQSEFDALQRQHTWSLVPPPSGQNIIGCRWVYKLKHNSNGSISRYKARLVAKGFHQQAGLDFDETFSPVVKPPTVRIVLSLAAQHQWSLRQLDISNAFLHGFLKEDVYMIQPPGFVDPTHSDHVCKLQKSLYGLKQAPRAWFERFTSHLLTIGFVASTADPSLFVLRTGSTVLYLLLYVDDIILTSNSSSAVASLIAQLAETFELKDLGPLRFFLGLQIDYNRTGLFVHQRKYISDLLLKFNMTNCKPASTPFSISQKLQPSTDDVLPDPTQYRSLVGALQYATFTRPNITYAVNQSGSSSLTAFTDSDWAGDPYDHRSTTGITVFLGNNPITWVSKKQHIVSRSSTEAEYRALATGAAELAWLRQVLCDLGVYLPTAPTMWCDNTSAIALASNPVFHSRTKHIEVDYHFIRERVVRGDLHLHFISTEDQLADLFTKPLTTQRFNQLTSKLMFSVPDH</sequence>
<dbReference type="CDD" id="cd09272">
    <property type="entry name" value="RNase_HI_RT_Ty1"/>
    <property type="match status" value="1"/>
</dbReference>
<name>A0A2N9F3A0_FAGSY</name>
<reference evidence="3" key="1">
    <citation type="submission" date="2018-02" db="EMBL/GenBank/DDBJ databases">
        <authorList>
            <person name="Cohen D.B."/>
            <person name="Kent A.D."/>
        </authorList>
    </citation>
    <scope>NUCLEOTIDE SEQUENCE</scope>
</reference>
<dbReference type="EMBL" id="OIVN01000516">
    <property type="protein sequence ID" value="SPC81470.1"/>
    <property type="molecule type" value="Genomic_DNA"/>
</dbReference>
<evidence type="ECO:0000313" key="3">
    <source>
        <dbReference type="EMBL" id="SPC81470.1"/>
    </source>
</evidence>
<feature type="compositionally biased region" description="Low complexity" evidence="1">
    <location>
        <begin position="268"/>
        <end position="283"/>
    </location>
</feature>
<feature type="compositionally biased region" description="Polar residues" evidence="1">
    <location>
        <begin position="286"/>
        <end position="298"/>
    </location>
</feature>
<gene>
    <name evidence="3" type="ORF">FSB_LOCUS9352</name>
</gene>
<dbReference type="Pfam" id="PF07727">
    <property type="entry name" value="RVT_2"/>
    <property type="match status" value="1"/>
</dbReference>
<proteinExistence type="predicted"/>
<dbReference type="PANTHER" id="PTHR47481">
    <property type="match status" value="1"/>
</dbReference>
<evidence type="ECO:0000256" key="1">
    <source>
        <dbReference type="SAM" id="MobiDB-lite"/>
    </source>
</evidence>
<dbReference type="AlphaFoldDB" id="A0A2N9F3A0"/>
<feature type="domain" description="Reverse transcriptase Ty1/copia-type" evidence="2">
    <location>
        <begin position="589"/>
        <end position="830"/>
    </location>
</feature>
<dbReference type="SUPFAM" id="SSF56672">
    <property type="entry name" value="DNA/RNA polymerases"/>
    <property type="match status" value="1"/>
</dbReference>
<evidence type="ECO:0000259" key="2">
    <source>
        <dbReference type="Pfam" id="PF07727"/>
    </source>
</evidence>